<gene>
    <name evidence="2" type="ORF">HNQ55_000676</name>
</gene>
<keyword evidence="1" id="KW-1133">Transmembrane helix</keyword>
<feature type="transmembrane region" description="Helical" evidence="1">
    <location>
        <begin position="77"/>
        <end position="102"/>
    </location>
</feature>
<dbReference type="AlphaFoldDB" id="A0A7X0NF52"/>
<sequence length="262" mass="28851">MEKDALIQVGGDIEESLKGNYTINVKAIINEAWALTKQSRVSINLGVLFCLFLSGMLFFLVANYFGDVKATVENPQANFAVNILITLLVSPFLVAIEMMGIFHAVGIKTQPKTLFAFLKKGSLVAVCALLSSMLISLGFSLLVFPGLYLLVALSLVLPLVVEKGFTPFKAITVSIKVTRFKWLSIFSVYSILFIGLVISFIPLILLANTSFQIIGGMFFFLSMSYLAPMFYNVKGILYREMFGMKLAIKASDTISQDNIFSA</sequence>
<keyword evidence="1" id="KW-0812">Transmembrane</keyword>
<feature type="transmembrane region" description="Helical" evidence="1">
    <location>
        <begin position="182"/>
        <end position="205"/>
    </location>
</feature>
<protein>
    <submittedName>
        <fullName evidence="2">Uncharacterized protein</fullName>
    </submittedName>
</protein>
<keyword evidence="3" id="KW-1185">Reference proteome</keyword>
<name>A0A7X0NF52_9GAMM</name>
<reference evidence="2 3" key="1">
    <citation type="submission" date="2020-08" db="EMBL/GenBank/DDBJ databases">
        <title>Genomic Encyclopedia of Type Strains, Phase IV (KMG-IV): sequencing the most valuable type-strain genomes for metagenomic binning, comparative biology and taxonomic classification.</title>
        <authorList>
            <person name="Goeker M."/>
        </authorList>
    </citation>
    <scope>NUCLEOTIDE SEQUENCE [LARGE SCALE GENOMIC DNA]</scope>
    <source>
        <strain evidence="2 3">DSM 26287</strain>
    </source>
</reference>
<organism evidence="2 3">
    <name type="scientific">Thalassotalea piscium</name>
    <dbReference type="NCBI Taxonomy" id="1230533"/>
    <lineage>
        <taxon>Bacteria</taxon>
        <taxon>Pseudomonadati</taxon>
        <taxon>Pseudomonadota</taxon>
        <taxon>Gammaproteobacteria</taxon>
        <taxon>Alteromonadales</taxon>
        <taxon>Colwelliaceae</taxon>
        <taxon>Thalassotalea</taxon>
    </lineage>
</organism>
<evidence type="ECO:0000313" key="3">
    <source>
        <dbReference type="Proteomes" id="UP000537141"/>
    </source>
</evidence>
<feature type="transmembrane region" description="Helical" evidence="1">
    <location>
        <begin position="211"/>
        <end position="231"/>
    </location>
</feature>
<feature type="transmembrane region" description="Helical" evidence="1">
    <location>
        <begin position="45"/>
        <end position="65"/>
    </location>
</feature>
<feature type="transmembrane region" description="Helical" evidence="1">
    <location>
        <begin position="114"/>
        <end position="135"/>
    </location>
</feature>
<dbReference type="EMBL" id="JACHHU010000003">
    <property type="protein sequence ID" value="MBB6542198.1"/>
    <property type="molecule type" value="Genomic_DNA"/>
</dbReference>
<comment type="caution">
    <text evidence="2">The sequence shown here is derived from an EMBL/GenBank/DDBJ whole genome shotgun (WGS) entry which is preliminary data.</text>
</comment>
<dbReference type="RefSeq" id="WP_184422564.1">
    <property type="nucleotide sequence ID" value="NZ_AP027362.1"/>
</dbReference>
<dbReference type="Proteomes" id="UP000537141">
    <property type="component" value="Unassembled WGS sequence"/>
</dbReference>
<evidence type="ECO:0000313" key="2">
    <source>
        <dbReference type="EMBL" id="MBB6542198.1"/>
    </source>
</evidence>
<evidence type="ECO:0000256" key="1">
    <source>
        <dbReference type="SAM" id="Phobius"/>
    </source>
</evidence>
<feature type="transmembrane region" description="Helical" evidence="1">
    <location>
        <begin position="141"/>
        <end position="161"/>
    </location>
</feature>
<accession>A0A7X0NF52</accession>
<proteinExistence type="predicted"/>
<keyword evidence="1" id="KW-0472">Membrane</keyword>